<dbReference type="RefSeq" id="XP_046059825.1">
    <property type="nucleotide sequence ID" value="XM_046206571.1"/>
</dbReference>
<accession>A0A9P8P246</accession>
<dbReference type="FunFam" id="3.20.20.100:FF:000015">
    <property type="entry name" value="Oxidoreductase, aldo/keto reductase family"/>
    <property type="match status" value="1"/>
</dbReference>
<sequence>MTPYQVLNTGARIPQVGLGVYKITGPGCSKLVYAALAAGYRHVDSAAFYQNEAEVCKGISQWLADNPGTKREDIFYTSKIWDTDHGYDKATKAIAQALERASPIGYIDLLLIHSPQSNYEARHGTWLALQEAFAKGTVKNIGVSNYGIKHLEELLAYPDLKVKPAINQFEVHPWLGRKELIAFCRSKGIAVEAYSPLARGQKANDPYVAEIGKKYGRNAGQVLIRWSVQNGLIVLPKTATESRLASNLDVDFTLSDEDFAALSALDEHYVSGWDPTTYPLDSEATLICT</sequence>
<comment type="caution">
    <text evidence="7">The sequence shown here is derived from an EMBL/GenBank/DDBJ whole genome shotgun (WGS) entry which is preliminary data.</text>
</comment>
<proteinExistence type="inferred from homology"/>
<evidence type="ECO:0000313" key="8">
    <source>
        <dbReference type="Proteomes" id="UP000769157"/>
    </source>
</evidence>
<reference evidence="7" key="1">
    <citation type="journal article" date="2021" name="Open Biol.">
        <title>Shared evolutionary footprints suggest mitochondrial oxidative damage underlies multiple complex I losses in fungi.</title>
        <authorList>
            <person name="Schikora-Tamarit M.A."/>
            <person name="Marcet-Houben M."/>
            <person name="Nosek J."/>
            <person name="Gabaldon T."/>
        </authorList>
    </citation>
    <scope>NUCLEOTIDE SEQUENCE</scope>
    <source>
        <strain evidence="7">CBS6075</strain>
    </source>
</reference>
<dbReference type="PANTHER" id="PTHR43827:SF13">
    <property type="entry name" value="ALDO_KETO REDUCTASE FAMILY PROTEIN"/>
    <property type="match status" value="1"/>
</dbReference>
<dbReference type="PIRSF" id="PIRSF000097">
    <property type="entry name" value="AKR"/>
    <property type="match status" value="1"/>
</dbReference>
<gene>
    <name evidence="7" type="ORF">OGAPHI_005392</name>
</gene>
<protein>
    <recommendedName>
        <fullName evidence="6">NADP-dependent oxidoreductase domain-containing protein</fullName>
    </recommendedName>
</protein>
<feature type="binding site" evidence="4">
    <location>
        <position position="113"/>
    </location>
    <ligand>
        <name>substrate</name>
    </ligand>
</feature>
<name>A0A9P8P246_9ASCO</name>
<dbReference type="InterPro" id="IPR018170">
    <property type="entry name" value="Aldo/ket_reductase_CS"/>
</dbReference>
<evidence type="ECO:0000256" key="3">
    <source>
        <dbReference type="PIRSR" id="PIRSR000097-1"/>
    </source>
</evidence>
<dbReference type="AlphaFoldDB" id="A0A9P8P246"/>
<evidence type="ECO:0000256" key="2">
    <source>
        <dbReference type="ARBA" id="ARBA00023002"/>
    </source>
</evidence>
<evidence type="ECO:0000256" key="4">
    <source>
        <dbReference type="PIRSR" id="PIRSR000097-2"/>
    </source>
</evidence>
<dbReference type="InterPro" id="IPR020471">
    <property type="entry name" value="AKR"/>
</dbReference>
<dbReference type="InterPro" id="IPR036812">
    <property type="entry name" value="NAD(P)_OxRdtase_dom_sf"/>
</dbReference>
<keyword evidence="8" id="KW-1185">Reference proteome</keyword>
<dbReference type="SUPFAM" id="SSF51430">
    <property type="entry name" value="NAD(P)-linked oxidoreductase"/>
    <property type="match status" value="1"/>
</dbReference>
<dbReference type="Pfam" id="PF00248">
    <property type="entry name" value="Aldo_ket_red"/>
    <property type="match status" value="1"/>
</dbReference>
<dbReference type="EMBL" id="JAEUBE010000375">
    <property type="protein sequence ID" value="KAH3663402.1"/>
    <property type="molecule type" value="Genomic_DNA"/>
</dbReference>
<dbReference type="InterPro" id="IPR023210">
    <property type="entry name" value="NADP_OxRdtase_dom"/>
</dbReference>
<dbReference type="PRINTS" id="PR00069">
    <property type="entry name" value="ALDKETRDTASE"/>
</dbReference>
<organism evidence="7 8">
    <name type="scientific">Ogataea philodendri</name>
    <dbReference type="NCBI Taxonomy" id="1378263"/>
    <lineage>
        <taxon>Eukaryota</taxon>
        <taxon>Fungi</taxon>
        <taxon>Dikarya</taxon>
        <taxon>Ascomycota</taxon>
        <taxon>Saccharomycotina</taxon>
        <taxon>Pichiomycetes</taxon>
        <taxon>Pichiales</taxon>
        <taxon>Pichiaceae</taxon>
        <taxon>Ogataea</taxon>
    </lineage>
</organism>
<feature type="site" description="Lowers pKa of active site Tyr" evidence="5">
    <location>
        <position position="79"/>
    </location>
</feature>
<dbReference type="PROSITE" id="PS00062">
    <property type="entry name" value="ALDOKETO_REDUCTASE_2"/>
    <property type="match status" value="1"/>
</dbReference>
<evidence type="ECO:0000259" key="6">
    <source>
        <dbReference type="Pfam" id="PF00248"/>
    </source>
</evidence>
<dbReference type="OrthoDB" id="416253at2759"/>
<dbReference type="PROSITE" id="PS00063">
    <property type="entry name" value="ALDOKETO_REDUCTASE_3"/>
    <property type="match status" value="1"/>
</dbReference>
<feature type="domain" description="NADP-dependent oxidoreductase" evidence="6">
    <location>
        <begin position="30"/>
        <end position="266"/>
    </location>
</feature>
<dbReference type="Proteomes" id="UP000769157">
    <property type="component" value="Unassembled WGS sequence"/>
</dbReference>
<dbReference type="GO" id="GO:0016616">
    <property type="term" value="F:oxidoreductase activity, acting on the CH-OH group of donors, NAD or NADP as acceptor"/>
    <property type="evidence" value="ECO:0007669"/>
    <property type="project" value="UniProtKB-ARBA"/>
</dbReference>
<keyword evidence="2" id="KW-0560">Oxidoreductase</keyword>
<evidence type="ECO:0000313" key="7">
    <source>
        <dbReference type="EMBL" id="KAH3663402.1"/>
    </source>
</evidence>
<dbReference type="Gene3D" id="3.20.20.100">
    <property type="entry name" value="NADP-dependent oxidoreductase domain"/>
    <property type="match status" value="1"/>
</dbReference>
<dbReference type="PANTHER" id="PTHR43827">
    <property type="entry name" value="2,5-DIKETO-D-GLUCONIC ACID REDUCTASE"/>
    <property type="match status" value="1"/>
</dbReference>
<evidence type="ECO:0000256" key="5">
    <source>
        <dbReference type="PIRSR" id="PIRSR000097-3"/>
    </source>
</evidence>
<dbReference type="CDD" id="cd19071">
    <property type="entry name" value="AKR_AKR1-5-like"/>
    <property type="match status" value="1"/>
</dbReference>
<evidence type="ECO:0000256" key="1">
    <source>
        <dbReference type="ARBA" id="ARBA00007905"/>
    </source>
</evidence>
<feature type="active site" description="Proton donor" evidence="3">
    <location>
        <position position="49"/>
    </location>
</feature>
<comment type="similarity">
    <text evidence="1">Belongs to the aldo/keto reductase family.</text>
</comment>
<dbReference type="GeneID" id="70237356"/>
<reference evidence="7" key="2">
    <citation type="submission" date="2021-01" db="EMBL/GenBank/DDBJ databases">
        <authorList>
            <person name="Schikora-Tamarit M.A."/>
        </authorList>
    </citation>
    <scope>NUCLEOTIDE SEQUENCE</scope>
    <source>
        <strain evidence="7">CBS6075</strain>
    </source>
</reference>